<organism evidence="2 3">
    <name type="scientific">Desulfurobacterium pacificum</name>
    <dbReference type="NCBI Taxonomy" id="240166"/>
    <lineage>
        <taxon>Bacteria</taxon>
        <taxon>Pseudomonadati</taxon>
        <taxon>Aquificota</taxon>
        <taxon>Aquificia</taxon>
        <taxon>Desulfurobacteriales</taxon>
        <taxon>Desulfurobacteriaceae</taxon>
        <taxon>Desulfurobacterium</taxon>
    </lineage>
</organism>
<protein>
    <recommendedName>
        <fullName evidence="4">SH3b domain-containing protein</fullName>
    </recommendedName>
</protein>
<accession>A0ABY1NA63</accession>
<evidence type="ECO:0000313" key="3">
    <source>
        <dbReference type="Proteomes" id="UP001157911"/>
    </source>
</evidence>
<evidence type="ECO:0000256" key="1">
    <source>
        <dbReference type="SAM" id="SignalP"/>
    </source>
</evidence>
<dbReference type="EMBL" id="FXUB01000001">
    <property type="protein sequence ID" value="SMP04309.1"/>
    <property type="molecule type" value="Genomic_DNA"/>
</dbReference>
<sequence length="368" mass="41906">MRLLMQLFLLLLPLSAVSQEFTVLTDATSLRTLPDREEIVGTLSKGYSQPLLAKFEFWAKGENGWVNLDFADYFQPLFLKTGELTLKIFRVESGVTADTDNGTVYIPADSVIIVAKEGKDYVVGSFKGQGVKVSKSFGNEEEKTFDVSVLTSPVTLVSDYGYESISLKAGIPLLIADDGEVLYNGAFWTVRRENDSESYFDKEQLISTLNHLIDIYNSAKFSSPIAERLGYYVKTMPLTDEDVSLINTASGRGIIIRLKHRFFMNDGKPINDRKTRLILKKSNFDFWLKLAKSCFDNGINKFVEIEVYRYDPDKEGYDKQGFVAVSYHLYKAGKYDNYDDFLKYSDSDLNDDLWFFADEVYERIEDGN</sequence>
<proteinExistence type="predicted"/>
<evidence type="ECO:0008006" key="4">
    <source>
        <dbReference type="Google" id="ProtNLM"/>
    </source>
</evidence>
<dbReference type="Proteomes" id="UP001157911">
    <property type="component" value="Unassembled WGS sequence"/>
</dbReference>
<feature type="signal peptide" evidence="1">
    <location>
        <begin position="1"/>
        <end position="18"/>
    </location>
</feature>
<feature type="chain" id="PRO_5047074966" description="SH3b domain-containing protein" evidence="1">
    <location>
        <begin position="19"/>
        <end position="368"/>
    </location>
</feature>
<dbReference type="RefSeq" id="WP_283399728.1">
    <property type="nucleotide sequence ID" value="NZ_FXUB01000001.1"/>
</dbReference>
<name>A0ABY1NA63_9BACT</name>
<comment type="caution">
    <text evidence="2">The sequence shown here is derived from an EMBL/GenBank/DDBJ whole genome shotgun (WGS) entry which is preliminary data.</text>
</comment>
<keyword evidence="1" id="KW-0732">Signal</keyword>
<reference evidence="2 3" key="1">
    <citation type="submission" date="2017-05" db="EMBL/GenBank/DDBJ databases">
        <authorList>
            <person name="Varghese N."/>
            <person name="Submissions S."/>
        </authorList>
    </citation>
    <scope>NUCLEOTIDE SEQUENCE [LARGE SCALE GENOMIC DNA]</scope>
    <source>
        <strain evidence="2 3">DSM 15522</strain>
    </source>
</reference>
<evidence type="ECO:0000313" key="2">
    <source>
        <dbReference type="EMBL" id="SMP04309.1"/>
    </source>
</evidence>
<gene>
    <name evidence="2" type="ORF">SAMN06265339_0218</name>
</gene>
<keyword evidence="3" id="KW-1185">Reference proteome</keyword>